<dbReference type="GO" id="GO:0004519">
    <property type="term" value="F:endonuclease activity"/>
    <property type="evidence" value="ECO:0007669"/>
    <property type="project" value="UniProtKB-KW"/>
</dbReference>
<dbReference type="STRING" id="1760988.SAMN02949497_0792"/>
<dbReference type="OrthoDB" id="3352419at2"/>
<evidence type="ECO:0000256" key="1">
    <source>
        <dbReference type="SAM" id="MobiDB-lite"/>
    </source>
</evidence>
<proteinExistence type="predicted"/>
<dbReference type="AlphaFoldDB" id="A0A1Y6D0H7"/>
<sequence>MPGYREFEFDLPAALLRNLVEVFGAMAAAPLLPGNLVGIPETQGVYQLLLRGDLVYIGKTDAEAGLRKRLERHARTIQHRVKLEPAEVAFKAVRVFVFTAMDLETQLIKHYGNIAPVPWNNSGFGSNDPGRERDTTNLKPEGFDAQYPVDIDRGIELGLPFPATAALACTLLKECLPYTFRVENAGRGSRRPHPDLVNTQVVPPPKPYTTRQFIEAVLKRLPPGWQATALPSRVILYKEQRAYAFGTVIARSD</sequence>
<dbReference type="CDD" id="cd00719">
    <property type="entry name" value="GIY-YIG_SF"/>
    <property type="match status" value="1"/>
</dbReference>
<dbReference type="REBASE" id="218958">
    <property type="entry name" value="Msp175ORF791P"/>
</dbReference>
<dbReference type="Proteomes" id="UP000192923">
    <property type="component" value="Unassembled WGS sequence"/>
</dbReference>
<gene>
    <name evidence="2" type="ORF">SAMN02949497_0792</name>
</gene>
<evidence type="ECO:0000313" key="2">
    <source>
        <dbReference type="EMBL" id="SMF93505.1"/>
    </source>
</evidence>
<organism evidence="2 3">
    <name type="scientific">Methylomagnum ishizawai</name>
    <dbReference type="NCBI Taxonomy" id="1760988"/>
    <lineage>
        <taxon>Bacteria</taxon>
        <taxon>Pseudomonadati</taxon>
        <taxon>Pseudomonadota</taxon>
        <taxon>Gammaproteobacteria</taxon>
        <taxon>Methylococcales</taxon>
        <taxon>Methylococcaceae</taxon>
        <taxon>Methylomagnum</taxon>
    </lineage>
</organism>
<dbReference type="RefSeq" id="WP_085210144.1">
    <property type="nucleotide sequence ID" value="NZ_FXAM01000001.1"/>
</dbReference>
<dbReference type="EMBL" id="FXAM01000001">
    <property type="protein sequence ID" value="SMF93505.1"/>
    <property type="molecule type" value="Genomic_DNA"/>
</dbReference>
<keyword evidence="2" id="KW-0540">Nuclease</keyword>
<accession>A0A1Y6D0H7</accession>
<keyword evidence="2" id="KW-0378">Hydrolase</keyword>
<evidence type="ECO:0000313" key="3">
    <source>
        <dbReference type="Proteomes" id="UP000192923"/>
    </source>
</evidence>
<protein>
    <submittedName>
        <fullName evidence="2">Eco29kI restriction endonuclease</fullName>
    </submittedName>
</protein>
<name>A0A1Y6D0H7_9GAMM</name>
<feature type="region of interest" description="Disordered" evidence="1">
    <location>
        <begin position="122"/>
        <end position="143"/>
    </location>
</feature>
<keyword evidence="3" id="KW-1185">Reference proteome</keyword>
<reference evidence="2 3" key="1">
    <citation type="submission" date="2016-12" db="EMBL/GenBank/DDBJ databases">
        <authorList>
            <person name="Song W.-J."/>
            <person name="Kurnit D.M."/>
        </authorList>
    </citation>
    <scope>NUCLEOTIDE SEQUENCE [LARGE SCALE GENOMIC DNA]</scope>
    <source>
        <strain evidence="2 3">175</strain>
    </source>
</reference>
<keyword evidence="2" id="KW-0255">Endonuclease</keyword>